<feature type="transmembrane region" description="Helical" evidence="8">
    <location>
        <begin position="327"/>
        <end position="350"/>
    </location>
</feature>
<organism evidence="10 11">
    <name type="scientific">Candolleomyces aberdarensis</name>
    <dbReference type="NCBI Taxonomy" id="2316362"/>
    <lineage>
        <taxon>Eukaryota</taxon>
        <taxon>Fungi</taxon>
        <taxon>Dikarya</taxon>
        <taxon>Basidiomycota</taxon>
        <taxon>Agaricomycotina</taxon>
        <taxon>Agaricomycetes</taxon>
        <taxon>Agaricomycetidae</taxon>
        <taxon>Agaricales</taxon>
        <taxon>Agaricineae</taxon>
        <taxon>Psathyrellaceae</taxon>
        <taxon>Candolleomyces</taxon>
    </lineage>
</organism>
<evidence type="ECO:0000256" key="8">
    <source>
        <dbReference type="SAM" id="Phobius"/>
    </source>
</evidence>
<evidence type="ECO:0000256" key="1">
    <source>
        <dbReference type="ARBA" id="ARBA00004370"/>
    </source>
</evidence>
<accession>A0A4Q2DVG2</accession>
<dbReference type="AlphaFoldDB" id="A0A4Q2DVG2"/>
<evidence type="ECO:0000256" key="2">
    <source>
        <dbReference type="ARBA" id="ARBA00022448"/>
    </source>
</evidence>
<keyword evidence="4" id="KW-0249">Electron transport</keyword>
<feature type="domain" description="Cytochrome b561" evidence="9">
    <location>
        <begin position="145"/>
        <end position="352"/>
    </location>
</feature>
<feature type="transmembrane region" description="Helical" evidence="8">
    <location>
        <begin position="216"/>
        <end position="237"/>
    </location>
</feature>
<keyword evidence="2" id="KW-0813">Transport</keyword>
<reference evidence="10 11" key="1">
    <citation type="submission" date="2019-01" db="EMBL/GenBank/DDBJ databases">
        <title>Draft genome sequence of Psathyrella aberdarensis IHI B618.</title>
        <authorList>
            <person name="Buettner E."/>
            <person name="Kellner H."/>
        </authorList>
    </citation>
    <scope>NUCLEOTIDE SEQUENCE [LARGE SCALE GENOMIC DNA]</scope>
    <source>
        <strain evidence="10 11">IHI B618</strain>
    </source>
</reference>
<dbReference type="CDD" id="cd08760">
    <property type="entry name" value="Cyt_b561_FRRS1_like"/>
    <property type="match status" value="1"/>
</dbReference>
<feature type="region of interest" description="Disordered" evidence="7">
    <location>
        <begin position="139"/>
        <end position="174"/>
    </location>
</feature>
<comment type="subcellular location">
    <subcellularLocation>
        <location evidence="1">Membrane</location>
    </subcellularLocation>
</comment>
<dbReference type="Gene3D" id="1.20.120.1770">
    <property type="match status" value="1"/>
</dbReference>
<evidence type="ECO:0000256" key="7">
    <source>
        <dbReference type="SAM" id="MobiDB-lite"/>
    </source>
</evidence>
<dbReference type="InterPro" id="IPR006593">
    <property type="entry name" value="Cyt_b561/ferric_Rdtase_TM"/>
</dbReference>
<dbReference type="Pfam" id="PF16010">
    <property type="entry name" value="CDH-cyt"/>
    <property type="match status" value="1"/>
</dbReference>
<dbReference type="Proteomes" id="UP000290288">
    <property type="component" value="Unassembled WGS sequence"/>
</dbReference>
<proteinExistence type="predicted"/>
<keyword evidence="6 8" id="KW-0472">Membrane</keyword>
<dbReference type="SMART" id="SM00665">
    <property type="entry name" value="B561"/>
    <property type="match status" value="1"/>
</dbReference>
<feature type="transmembrane region" description="Helical" evidence="8">
    <location>
        <begin position="183"/>
        <end position="204"/>
    </location>
</feature>
<keyword evidence="5 8" id="KW-1133">Transmembrane helix</keyword>
<feature type="compositionally biased region" description="Basic and acidic residues" evidence="7">
    <location>
        <begin position="164"/>
        <end position="174"/>
    </location>
</feature>
<dbReference type="CDD" id="cd09630">
    <property type="entry name" value="CDH_like_cytochrome"/>
    <property type="match status" value="1"/>
</dbReference>
<dbReference type="SUPFAM" id="SSF49344">
    <property type="entry name" value="CBD9-like"/>
    <property type="match status" value="1"/>
</dbReference>
<dbReference type="InterPro" id="IPR015920">
    <property type="entry name" value="Cellobiose_DH-like_cyt"/>
</dbReference>
<name>A0A4Q2DVG2_9AGAR</name>
<evidence type="ECO:0000256" key="6">
    <source>
        <dbReference type="ARBA" id="ARBA00023136"/>
    </source>
</evidence>
<evidence type="ECO:0000313" key="10">
    <source>
        <dbReference type="EMBL" id="RXW24173.1"/>
    </source>
</evidence>
<dbReference type="STRING" id="2316362.A0A4Q2DVG2"/>
<evidence type="ECO:0000313" key="11">
    <source>
        <dbReference type="Proteomes" id="UP000290288"/>
    </source>
</evidence>
<dbReference type="Gene3D" id="2.60.40.1210">
    <property type="entry name" value="Cellobiose dehydrogenase, cytochrome domain"/>
    <property type="match status" value="1"/>
</dbReference>
<feature type="transmembrane region" description="Helical" evidence="8">
    <location>
        <begin position="249"/>
        <end position="268"/>
    </location>
</feature>
<evidence type="ECO:0000259" key="9">
    <source>
        <dbReference type="PROSITE" id="PS50939"/>
    </source>
</evidence>
<comment type="caution">
    <text evidence="10">The sequence shown here is derived from an EMBL/GenBank/DDBJ whole genome shotgun (WGS) entry which is preliminary data.</text>
</comment>
<dbReference type="EMBL" id="SDEE01000024">
    <property type="protein sequence ID" value="RXW24173.1"/>
    <property type="molecule type" value="Genomic_DNA"/>
</dbReference>
<sequence>MCVNATVENETVTYSLTSMTHELEEVGWIALGFGEAMVHSPMVIMWKNDDGSMTLSQRITRFYTEPTVVPDPSRIATSVEPKLTAIPAHQSLLNGTSMRETLIWALSPLRPDKAPESHIARHFEIGHINLHFKNVEMAEDHSTSTAVPSPSPTAGNSPSEEDEHEHGHDHDHGGHEKTVHAHAFFVSFGFLFLLPLGVLAGRWGRTISPVWFKVHWIINMALAGPIIALGWVLGPISVYQAGVPHLNDAHKICGVIFIFLYAAQVLLGRFIHRRRVESTAPITKPHPPLNILHVVIGLLLIAFAFFQVRSGLDKLAQEEDEAPSVKWYYKVWAIWAAIIPFLYLAGLSLLPRQFRQERANAGASDSTYAPLSDDIQLAESSTRLLFENPDDDDGDVEDPKYKK</sequence>
<dbReference type="GO" id="GO:0016020">
    <property type="term" value="C:membrane"/>
    <property type="evidence" value="ECO:0007669"/>
    <property type="project" value="UniProtKB-SubCell"/>
</dbReference>
<evidence type="ECO:0000256" key="5">
    <source>
        <dbReference type="ARBA" id="ARBA00022989"/>
    </source>
</evidence>
<gene>
    <name evidence="10" type="ORF">EST38_g1673</name>
</gene>
<evidence type="ECO:0000256" key="3">
    <source>
        <dbReference type="ARBA" id="ARBA00022692"/>
    </source>
</evidence>
<dbReference type="PANTHER" id="PTHR47797:SF3">
    <property type="entry name" value="CYTOCHROME B561 DOMAIN-CONTAINING PROTEIN"/>
    <property type="match status" value="1"/>
</dbReference>
<dbReference type="Pfam" id="PF03188">
    <property type="entry name" value="Cytochrom_B561"/>
    <property type="match status" value="1"/>
</dbReference>
<keyword evidence="3 8" id="KW-0812">Transmembrane</keyword>
<dbReference type="PANTHER" id="PTHR47797">
    <property type="entry name" value="DEHYDROGENASE, PUTATIVE (AFU_ORTHOLOGUE AFUA_8G05805)-RELATED"/>
    <property type="match status" value="1"/>
</dbReference>
<evidence type="ECO:0000256" key="4">
    <source>
        <dbReference type="ARBA" id="ARBA00022982"/>
    </source>
</evidence>
<feature type="region of interest" description="Disordered" evidence="7">
    <location>
        <begin position="382"/>
        <end position="403"/>
    </location>
</feature>
<dbReference type="PROSITE" id="PS50939">
    <property type="entry name" value="CYTOCHROME_B561"/>
    <property type="match status" value="1"/>
</dbReference>
<dbReference type="OrthoDB" id="19261at2759"/>
<protein>
    <recommendedName>
        <fullName evidence="9">Cytochrome b561 domain-containing protein</fullName>
    </recommendedName>
</protein>
<feature type="transmembrane region" description="Helical" evidence="8">
    <location>
        <begin position="289"/>
        <end position="307"/>
    </location>
</feature>
<keyword evidence="11" id="KW-1185">Reference proteome</keyword>
<feature type="compositionally biased region" description="Low complexity" evidence="7">
    <location>
        <begin position="143"/>
        <end position="154"/>
    </location>
</feature>